<dbReference type="SUPFAM" id="SSF103473">
    <property type="entry name" value="MFS general substrate transporter"/>
    <property type="match status" value="1"/>
</dbReference>
<evidence type="ECO:0000256" key="5">
    <source>
        <dbReference type="ARBA" id="ARBA00023136"/>
    </source>
</evidence>
<organism evidence="8 9">
    <name type="scientific">Elysia marginata</name>
    <dbReference type="NCBI Taxonomy" id="1093978"/>
    <lineage>
        <taxon>Eukaryota</taxon>
        <taxon>Metazoa</taxon>
        <taxon>Spiralia</taxon>
        <taxon>Lophotrochozoa</taxon>
        <taxon>Mollusca</taxon>
        <taxon>Gastropoda</taxon>
        <taxon>Heterobranchia</taxon>
        <taxon>Euthyneura</taxon>
        <taxon>Panpulmonata</taxon>
        <taxon>Sacoglossa</taxon>
        <taxon>Placobranchoidea</taxon>
        <taxon>Plakobranchidae</taxon>
        <taxon>Elysia</taxon>
    </lineage>
</organism>
<feature type="transmembrane region" description="Helical" evidence="7">
    <location>
        <begin position="12"/>
        <end position="32"/>
    </location>
</feature>
<dbReference type="EMBL" id="BMAT01009228">
    <property type="protein sequence ID" value="GFS02193.1"/>
    <property type="molecule type" value="Genomic_DNA"/>
</dbReference>
<keyword evidence="4 7" id="KW-1133">Transmembrane helix</keyword>
<keyword evidence="3 7" id="KW-0812">Transmembrane</keyword>
<evidence type="ECO:0000256" key="4">
    <source>
        <dbReference type="ARBA" id="ARBA00022989"/>
    </source>
</evidence>
<keyword evidence="5 7" id="KW-0472">Membrane</keyword>
<keyword evidence="2" id="KW-0813">Transport</keyword>
<dbReference type="InterPro" id="IPR052983">
    <property type="entry name" value="MFS_Riboflavin_Transporter"/>
</dbReference>
<sequence>MMFTRDSKRAEMCTIIGAHLVMAPVSFGWMYGNFSPYLNSYFRNHCYPKCLDGDSQWILNLYLGFLGVGLLVFDFLKRYVGLKWTYILSIVLYNGPFFLSAWTVQESVIATCVLLGLFGGFAAGVSMNVGFSYINLWNPKNIAVYVVTVTAIAPTLGVVQNQCVGAFVNPRNLKPNAEYGPMVLFSQPEILDKVPKVIFLLGGLTLALQLIGLVLVSSSTSSSPTQSTPQTSKLNTPSRLHSVLLEDESFCGGNKCKVNDASRLLDKETSDTNSNAVKLYNSNGSSIRQKSDFFSSDDKTTPGTATTEDLSCSQPFNSETLNSDLDQNCEALASETELKQRQYKPSEAVRTPKFWTFWLYAVSISLGMELNYSYYKQFGLLYIPNDQLLTALGSFIPVVVCASRFLFAFLVQSGILNFMNGLIISLPLNCITCAFWYFAPAYSEVVYIVLILVMAFSHSFIYVVLCTGTLLEFGSEHFSSNFSVVYTGVFLTQFVAVFYLTAMLNAFGYFWVFILASFLSVLSISFMFFTEICLKERGK</sequence>
<feature type="transmembrane region" description="Helical" evidence="7">
    <location>
        <begin position="508"/>
        <end position="529"/>
    </location>
</feature>
<feature type="transmembrane region" description="Helical" evidence="7">
    <location>
        <begin position="142"/>
        <end position="159"/>
    </location>
</feature>
<dbReference type="Proteomes" id="UP000762676">
    <property type="component" value="Unassembled WGS sequence"/>
</dbReference>
<dbReference type="Gene3D" id="1.20.1250.20">
    <property type="entry name" value="MFS general substrate transporter like domains"/>
    <property type="match status" value="1"/>
</dbReference>
<feature type="transmembrane region" description="Helical" evidence="7">
    <location>
        <begin position="483"/>
        <end position="502"/>
    </location>
</feature>
<feature type="transmembrane region" description="Helical" evidence="7">
    <location>
        <begin position="83"/>
        <end position="102"/>
    </location>
</feature>
<evidence type="ECO:0000256" key="3">
    <source>
        <dbReference type="ARBA" id="ARBA00022692"/>
    </source>
</evidence>
<dbReference type="PANTHER" id="PTHR43385">
    <property type="entry name" value="RIBOFLAVIN TRANSPORTER RIBJ"/>
    <property type="match status" value="1"/>
</dbReference>
<feature type="region of interest" description="Disordered" evidence="6">
    <location>
        <begin position="290"/>
        <end position="309"/>
    </location>
</feature>
<evidence type="ECO:0000256" key="1">
    <source>
        <dbReference type="ARBA" id="ARBA00004141"/>
    </source>
</evidence>
<evidence type="ECO:0000256" key="7">
    <source>
        <dbReference type="SAM" id="Phobius"/>
    </source>
</evidence>
<keyword evidence="9" id="KW-1185">Reference proteome</keyword>
<evidence type="ECO:0000256" key="2">
    <source>
        <dbReference type="ARBA" id="ARBA00022448"/>
    </source>
</evidence>
<feature type="transmembrane region" description="Helical" evidence="7">
    <location>
        <begin position="418"/>
        <end position="439"/>
    </location>
</feature>
<feature type="transmembrane region" description="Helical" evidence="7">
    <location>
        <begin position="387"/>
        <end position="411"/>
    </location>
</feature>
<feature type="transmembrane region" description="Helical" evidence="7">
    <location>
        <begin position="354"/>
        <end position="375"/>
    </location>
</feature>
<comment type="subcellular location">
    <subcellularLocation>
        <location evidence="1">Membrane</location>
        <topology evidence="1">Multi-pass membrane protein</topology>
    </subcellularLocation>
</comment>
<gene>
    <name evidence="8" type="ORF">ElyMa_004601200</name>
</gene>
<evidence type="ECO:0000313" key="8">
    <source>
        <dbReference type="EMBL" id="GFS02193.1"/>
    </source>
</evidence>
<feature type="transmembrane region" description="Helical" evidence="7">
    <location>
        <begin position="57"/>
        <end position="76"/>
    </location>
</feature>
<evidence type="ECO:0000313" key="9">
    <source>
        <dbReference type="Proteomes" id="UP000762676"/>
    </source>
</evidence>
<protein>
    <submittedName>
        <fullName evidence="8">Oxalate:formate antiporter</fullName>
    </submittedName>
</protein>
<accession>A0AAV4HVG6</accession>
<comment type="caution">
    <text evidence="8">The sequence shown here is derived from an EMBL/GenBank/DDBJ whole genome shotgun (WGS) entry which is preliminary data.</text>
</comment>
<dbReference type="GO" id="GO:0016020">
    <property type="term" value="C:membrane"/>
    <property type="evidence" value="ECO:0007669"/>
    <property type="project" value="UniProtKB-SubCell"/>
</dbReference>
<dbReference type="InterPro" id="IPR036259">
    <property type="entry name" value="MFS_trans_sf"/>
</dbReference>
<dbReference type="AlphaFoldDB" id="A0AAV4HVG6"/>
<reference evidence="8 9" key="1">
    <citation type="journal article" date="2021" name="Elife">
        <title>Chloroplast acquisition without the gene transfer in kleptoplastic sea slugs, Plakobranchus ocellatus.</title>
        <authorList>
            <person name="Maeda T."/>
            <person name="Takahashi S."/>
            <person name="Yoshida T."/>
            <person name="Shimamura S."/>
            <person name="Takaki Y."/>
            <person name="Nagai Y."/>
            <person name="Toyoda A."/>
            <person name="Suzuki Y."/>
            <person name="Arimoto A."/>
            <person name="Ishii H."/>
            <person name="Satoh N."/>
            <person name="Nishiyama T."/>
            <person name="Hasebe M."/>
            <person name="Maruyama T."/>
            <person name="Minagawa J."/>
            <person name="Obokata J."/>
            <person name="Shigenobu S."/>
        </authorList>
    </citation>
    <scope>NUCLEOTIDE SEQUENCE [LARGE SCALE GENOMIC DNA]</scope>
</reference>
<feature type="transmembrane region" description="Helical" evidence="7">
    <location>
        <begin position="108"/>
        <end position="130"/>
    </location>
</feature>
<proteinExistence type="predicted"/>
<evidence type="ECO:0000256" key="6">
    <source>
        <dbReference type="SAM" id="MobiDB-lite"/>
    </source>
</evidence>
<feature type="transmembrane region" description="Helical" evidence="7">
    <location>
        <begin position="197"/>
        <end position="216"/>
    </location>
</feature>
<dbReference type="PANTHER" id="PTHR43385:SF1">
    <property type="entry name" value="RIBOFLAVIN TRANSPORTER RIBJ"/>
    <property type="match status" value="1"/>
</dbReference>
<name>A0AAV4HVG6_9GAST</name>
<feature type="transmembrane region" description="Helical" evidence="7">
    <location>
        <begin position="445"/>
        <end position="471"/>
    </location>
</feature>